<dbReference type="CDD" id="cd04301">
    <property type="entry name" value="NAT_SF"/>
    <property type="match status" value="1"/>
</dbReference>
<accession>A0ABP6RDN6</accession>
<protein>
    <submittedName>
        <fullName evidence="5">GNAT family N-acetyltransferase</fullName>
    </submittedName>
</protein>
<sequence length="185" mass="19938">MTGEADVAVDAREAATAGRGTAAPRVRDAAPADHPAIAELTMAAYAAGGHMRREDPYMRQLADVAHRAEHGEVVVVELDGDVVASAVITWPGEVLSELAREGEMEFRMLAVDPRHQGRGVARTLVRHLMARAEQAPGTEAVVLCSLRSMTAAHALYRSEGFVADPSRDLVVEGVGRFPFFRRRLG</sequence>
<evidence type="ECO:0000256" key="1">
    <source>
        <dbReference type="ARBA" id="ARBA00022679"/>
    </source>
</evidence>
<keyword evidence="1" id="KW-0808">Transferase</keyword>
<keyword evidence="6" id="KW-1185">Reference proteome</keyword>
<dbReference type="InterPro" id="IPR016181">
    <property type="entry name" value="Acyl_CoA_acyltransferase"/>
</dbReference>
<dbReference type="Gene3D" id="3.40.630.30">
    <property type="match status" value="1"/>
</dbReference>
<evidence type="ECO:0000259" key="4">
    <source>
        <dbReference type="PROSITE" id="PS51186"/>
    </source>
</evidence>
<gene>
    <name evidence="5" type="ORF">GCM10020260_14360</name>
</gene>
<reference evidence="6" key="1">
    <citation type="journal article" date="2019" name="Int. J. Syst. Evol. Microbiol.">
        <title>The Global Catalogue of Microorganisms (GCM) 10K type strain sequencing project: providing services to taxonomists for standard genome sequencing and annotation.</title>
        <authorList>
            <consortium name="The Broad Institute Genomics Platform"/>
            <consortium name="The Broad Institute Genome Sequencing Center for Infectious Disease"/>
            <person name="Wu L."/>
            <person name="Ma J."/>
        </authorList>
    </citation>
    <scope>NUCLEOTIDE SEQUENCE [LARGE SCALE GENOMIC DNA]</scope>
    <source>
        <strain evidence="6">JCM 11483</strain>
    </source>
</reference>
<evidence type="ECO:0000256" key="3">
    <source>
        <dbReference type="SAM" id="MobiDB-lite"/>
    </source>
</evidence>
<evidence type="ECO:0000313" key="5">
    <source>
        <dbReference type="EMBL" id="GAA3284231.1"/>
    </source>
</evidence>
<dbReference type="PANTHER" id="PTHR43877">
    <property type="entry name" value="AMINOALKYLPHOSPHONATE N-ACETYLTRANSFERASE-RELATED-RELATED"/>
    <property type="match status" value="1"/>
</dbReference>
<dbReference type="EMBL" id="BAAAYG010000005">
    <property type="protein sequence ID" value="GAA3284231.1"/>
    <property type="molecule type" value="Genomic_DNA"/>
</dbReference>
<dbReference type="RefSeq" id="WP_344719729.1">
    <property type="nucleotide sequence ID" value="NZ_BAAAYG010000005.1"/>
</dbReference>
<dbReference type="Proteomes" id="UP001501736">
    <property type="component" value="Unassembled WGS sequence"/>
</dbReference>
<organism evidence="5 6">
    <name type="scientific">Nesterenkonia halobia</name>
    <dbReference type="NCBI Taxonomy" id="37922"/>
    <lineage>
        <taxon>Bacteria</taxon>
        <taxon>Bacillati</taxon>
        <taxon>Actinomycetota</taxon>
        <taxon>Actinomycetes</taxon>
        <taxon>Micrococcales</taxon>
        <taxon>Micrococcaceae</taxon>
        <taxon>Nesterenkonia</taxon>
    </lineage>
</organism>
<comment type="caution">
    <text evidence="5">The sequence shown here is derived from an EMBL/GenBank/DDBJ whole genome shotgun (WGS) entry which is preliminary data.</text>
</comment>
<name>A0ABP6RDN6_9MICC</name>
<keyword evidence="2" id="KW-0012">Acyltransferase</keyword>
<evidence type="ECO:0000313" key="6">
    <source>
        <dbReference type="Proteomes" id="UP001501736"/>
    </source>
</evidence>
<feature type="compositionally biased region" description="Low complexity" evidence="3">
    <location>
        <begin position="1"/>
        <end position="24"/>
    </location>
</feature>
<dbReference type="InterPro" id="IPR050832">
    <property type="entry name" value="Bact_Acetyltransf"/>
</dbReference>
<evidence type="ECO:0000256" key="2">
    <source>
        <dbReference type="ARBA" id="ARBA00023315"/>
    </source>
</evidence>
<feature type="region of interest" description="Disordered" evidence="3">
    <location>
        <begin position="1"/>
        <end position="32"/>
    </location>
</feature>
<dbReference type="Pfam" id="PF00583">
    <property type="entry name" value="Acetyltransf_1"/>
    <property type="match status" value="1"/>
</dbReference>
<proteinExistence type="predicted"/>
<feature type="domain" description="N-acetyltransferase" evidence="4">
    <location>
        <begin position="24"/>
        <end position="184"/>
    </location>
</feature>
<dbReference type="InterPro" id="IPR000182">
    <property type="entry name" value="GNAT_dom"/>
</dbReference>
<dbReference type="SUPFAM" id="SSF55729">
    <property type="entry name" value="Acyl-CoA N-acyltransferases (Nat)"/>
    <property type="match status" value="1"/>
</dbReference>
<dbReference type="PROSITE" id="PS51186">
    <property type="entry name" value="GNAT"/>
    <property type="match status" value="1"/>
</dbReference>